<dbReference type="SMART" id="SM00645">
    <property type="entry name" value="Pept_C1"/>
    <property type="match status" value="1"/>
</dbReference>
<comment type="similarity">
    <text evidence="1">Belongs to the peptidase C1 family.</text>
</comment>
<keyword evidence="6" id="KW-1015">Disulfide bond</keyword>
<dbReference type="InterPro" id="IPR038765">
    <property type="entry name" value="Papain-like_cys_pep_sf"/>
</dbReference>
<reference evidence="7 8" key="1">
    <citation type="submission" date="2016-03" db="EMBL/GenBank/DDBJ databases">
        <title>EvidentialGene: Evidence-directed Construction of Genes on Genomes.</title>
        <authorList>
            <person name="Gilbert D.G."/>
            <person name="Choi J.-H."/>
            <person name="Mockaitis K."/>
            <person name="Colbourne J."/>
            <person name="Pfrender M."/>
        </authorList>
    </citation>
    <scope>NUCLEOTIDE SEQUENCE [LARGE SCALE GENOMIC DNA]</scope>
    <source>
        <strain evidence="7 8">Xinb3</strain>
        <tissue evidence="7">Complete organism</tissue>
    </source>
</reference>
<dbReference type="PROSITE" id="PS00640">
    <property type="entry name" value="THIOL_PROTEASE_ASN"/>
    <property type="match status" value="1"/>
</dbReference>
<organism evidence="7 8">
    <name type="scientific">Daphnia magna</name>
    <dbReference type="NCBI Taxonomy" id="35525"/>
    <lineage>
        <taxon>Eukaryota</taxon>
        <taxon>Metazoa</taxon>
        <taxon>Ecdysozoa</taxon>
        <taxon>Arthropoda</taxon>
        <taxon>Crustacea</taxon>
        <taxon>Branchiopoda</taxon>
        <taxon>Diplostraca</taxon>
        <taxon>Cladocera</taxon>
        <taxon>Anomopoda</taxon>
        <taxon>Daphniidae</taxon>
        <taxon>Daphnia</taxon>
    </lineage>
</organism>
<keyword evidence="8" id="KW-1185">Reference proteome</keyword>
<dbReference type="OrthoDB" id="6345677at2759"/>
<dbReference type="PROSITE" id="PS00139">
    <property type="entry name" value="THIOL_PROTEASE_CYS"/>
    <property type="match status" value="1"/>
</dbReference>
<dbReference type="InterPro" id="IPR039417">
    <property type="entry name" value="Peptidase_C1A_papain-like"/>
</dbReference>
<dbReference type="InterPro" id="IPR013128">
    <property type="entry name" value="Peptidase_C1A"/>
</dbReference>
<dbReference type="Proteomes" id="UP000076858">
    <property type="component" value="Unassembled WGS sequence"/>
</dbReference>
<keyword evidence="5" id="KW-0865">Zymogen</keyword>
<accession>A0A0P5TSI4</accession>
<evidence type="ECO:0000256" key="1">
    <source>
        <dbReference type="ARBA" id="ARBA00008455"/>
    </source>
</evidence>
<keyword evidence="4" id="KW-0788">Thiol protease</keyword>
<dbReference type="PANTHER" id="PTHR12411">
    <property type="entry name" value="CYSTEINE PROTEASE FAMILY C1-RELATED"/>
    <property type="match status" value="1"/>
</dbReference>
<dbReference type="InterPro" id="IPR000668">
    <property type="entry name" value="Peptidase_C1A_C"/>
</dbReference>
<proteinExistence type="inferred from homology"/>
<dbReference type="PROSITE" id="PS00639">
    <property type="entry name" value="THIOL_PROTEASE_HIS"/>
    <property type="match status" value="1"/>
</dbReference>
<dbReference type="SUPFAM" id="SSF54001">
    <property type="entry name" value="Cysteine proteinases"/>
    <property type="match status" value="1"/>
</dbReference>
<dbReference type="InterPro" id="IPR025660">
    <property type="entry name" value="Pept_his_AS"/>
</dbReference>
<evidence type="ECO:0000256" key="3">
    <source>
        <dbReference type="ARBA" id="ARBA00022801"/>
    </source>
</evidence>
<name>A0A0P5TSI4_9CRUS</name>
<dbReference type="STRING" id="35525.A0A0P5TSI4"/>
<dbReference type="InterPro" id="IPR013201">
    <property type="entry name" value="Prot_inhib_I29"/>
</dbReference>
<sequence length="332" mass="37236">MKLLLVFLASLFVHGINGQGDDSSWKEYKRLNGKNYNEKLDGGKQENLRKAIFFQRDAKIRKHNSGNHSFQIGHNKFSDLTGKELAVFLGTTSPPSPKLHKSMTVLPKRQTRLPTTLNYRNSFCLPPIKAQGSCGSCWAFTAITPLEFDRCRKKRSFSVLSEQQLVDCDTNSTNYGCNGGWYVTAWSHLTTVNGSASEFLYPYKGSKGTCKYCPECKSMVGARVSSYGYIESKNATAMQLALQEYGPLATAITVVGSFYYYTVGVYDDEACDNLPVNHGVVVVGYGRYNDIIDYWVVRNTWGENWGDQGYINIQRGVNKCSIETYPAFVVSY</sequence>
<dbReference type="InterPro" id="IPR000169">
    <property type="entry name" value="Pept_cys_AS"/>
</dbReference>
<protein>
    <submittedName>
        <fullName evidence="7">Cathepsin Z</fullName>
    </submittedName>
</protein>
<dbReference type="CDD" id="cd02248">
    <property type="entry name" value="Peptidase_C1A"/>
    <property type="match status" value="1"/>
</dbReference>
<dbReference type="EMBL" id="LRGB01001581">
    <property type="protein sequence ID" value="KZS11243.1"/>
    <property type="molecule type" value="Genomic_DNA"/>
</dbReference>
<dbReference type="GO" id="GO:0006508">
    <property type="term" value="P:proteolysis"/>
    <property type="evidence" value="ECO:0007669"/>
    <property type="project" value="UniProtKB-KW"/>
</dbReference>
<dbReference type="AlphaFoldDB" id="A0A0P5TSI4"/>
<dbReference type="Gene3D" id="3.90.70.10">
    <property type="entry name" value="Cysteine proteinases"/>
    <property type="match status" value="1"/>
</dbReference>
<evidence type="ECO:0000313" key="8">
    <source>
        <dbReference type="Proteomes" id="UP000076858"/>
    </source>
</evidence>
<evidence type="ECO:0000256" key="6">
    <source>
        <dbReference type="ARBA" id="ARBA00023157"/>
    </source>
</evidence>
<keyword evidence="3" id="KW-0378">Hydrolase</keyword>
<dbReference type="Pfam" id="PF00112">
    <property type="entry name" value="Peptidase_C1"/>
    <property type="match status" value="1"/>
</dbReference>
<dbReference type="InterPro" id="IPR025661">
    <property type="entry name" value="Pept_asp_AS"/>
</dbReference>
<evidence type="ECO:0000256" key="4">
    <source>
        <dbReference type="ARBA" id="ARBA00022807"/>
    </source>
</evidence>
<evidence type="ECO:0000256" key="2">
    <source>
        <dbReference type="ARBA" id="ARBA00022670"/>
    </source>
</evidence>
<dbReference type="Pfam" id="PF08246">
    <property type="entry name" value="Inhibitor_I29"/>
    <property type="match status" value="1"/>
</dbReference>
<dbReference type="GO" id="GO:0008234">
    <property type="term" value="F:cysteine-type peptidase activity"/>
    <property type="evidence" value="ECO:0007669"/>
    <property type="project" value="UniProtKB-KW"/>
</dbReference>
<dbReference type="PRINTS" id="PR00705">
    <property type="entry name" value="PAPAIN"/>
</dbReference>
<evidence type="ECO:0000256" key="5">
    <source>
        <dbReference type="ARBA" id="ARBA00023145"/>
    </source>
</evidence>
<evidence type="ECO:0000313" key="7">
    <source>
        <dbReference type="EMBL" id="KZS11243.1"/>
    </source>
</evidence>
<gene>
    <name evidence="7" type="ORF">APZ42_023974</name>
</gene>
<dbReference type="SMART" id="SM00848">
    <property type="entry name" value="Inhibitor_I29"/>
    <property type="match status" value="1"/>
</dbReference>
<comment type="caution">
    <text evidence="7">The sequence shown here is derived from an EMBL/GenBank/DDBJ whole genome shotgun (WGS) entry which is preliminary data.</text>
</comment>
<dbReference type="FunFam" id="3.90.70.10:FF:000332">
    <property type="entry name" value="Cathepsin L1"/>
    <property type="match status" value="1"/>
</dbReference>
<keyword evidence="2" id="KW-0645">Protease</keyword>